<dbReference type="EMBL" id="CP048209">
    <property type="protein sequence ID" value="QHT61963.1"/>
    <property type="molecule type" value="Genomic_DNA"/>
</dbReference>
<evidence type="ECO:0000313" key="2">
    <source>
        <dbReference type="Proteomes" id="UP000476064"/>
    </source>
</evidence>
<proteinExistence type="predicted"/>
<gene>
    <name evidence="1" type="ORF">GXP70_19575</name>
</gene>
<protein>
    <submittedName>
        <fullName evidence="1">Transposase</fullName>
    </submittedName>
</protein>
<dbReference type="AlphaFoldDB" id="A0A6C0G210"/>
<name>A0A6C0G210_9BACL</name>
<keyword evidence="2" id="KW-1185">Reference proteome</keyword>
<evidence type="ECO:0000313" key="1">
    <source>
        <dbReference type="EMBL" id="QHT61963.1"/>
    </source>
</evidence>
<dbReference type="KEGG" id="plyc:GXP70_19575"/>
<dbReference type="RefSeq" id="WP_162358400.1">
    <property type="nucleotide sequence ID" value="NZ_CP048209.1"/>
</dbReference>
<accession>A0A6C0G210</accession>
<reference evidence="1 2" key="1">
    <citation type="submission" date="2020-01" db="EMBL/GenBank/DDBJ databases">
        <title>Paenibacillus sp. nov., isolated from tomato rhizosphere.</title>
        <authorList>
            <person name="Weon H.-Y."/>
            <person name="Lee S.A."/>
        </authorList>
    </citation>
    <scope>NUCLEOTIDE SEQUENCE [LARGE SCALE GENOMIC DNA]</scope>
    <source>
        <strain evidence="1 2">12200R-189</strain>
    </source>
</reference>
<dbReference type="Proteomes" id="UP000476064">
    <property type="component" value="Chromosome"/>
</dbReference>
<organism evidence="1 2">
    <name type="scientific">Paenibacillus lycopersici</name>
    <dbReference type="NCBI Taxonomy" id="2704462"/>
    <lineage>
        <taxon>Bacteria</taxon>
        <taxon>Bacillati</taxon>
        <taxon>Bacillota</taxon>
        <taxon>Bacilli</taxon>
        <taxon>Bacillales</taxon>
        <taxon>Paenibacillaceae</taxon>
        <taxon>Paenibacillus</taxon>
    </lineage>
</organism>
<sequence>MPIKLSFGQLYLPQASSFAKNLPRAVENFTNKESSPSDRYAKKLTFGNTSLLFLEAILRGCPLQEMADHLESSPWMQRWLGLSSIRASSLHRKLERLPTESLQELCHQAAKKLATMYCDVSLRSLGRLAAVDSSMVTLGSKRAEWAYVSKDFHAIKLHLSLGLVNETTSYPLRTVLSTAVVSDNDDEVLAVLVEPSDFTYVFDRGYVNYGRYIAWNENDIRFVAHPLQQ</sequence>